<dbReference type="PROSITE" id="PS51352">
    <property type="entry name" value="THIOREDOXIN_2"/>
    <property type="match status" value="1"/>
</dbReference>
<dbReference type="EMBL" id="JBHUOZ010000003">
    <property type="protein sequence ID" value="MFD2921451.1"/>
    <property type="molecule type" value="Genomic_DNA"/>
</dbReference>
<proteinExistence type="predicted"/>
<evidence type="ECO:0000259" key="6">
    <source>
        <dbReference type="PROSITE" id="PS51352"/>
    </source>
</evidence>
<dbReference type="PANTHER" id="PTHR42852">
    <property type="entry name" value="THIOL:DISULFIDE INTERCHANGE PROTEIN DSBE"/>
    <property type="match status" value="1"/>
</dbReference>
<evidence type="ECO:0000256" key="5">
    <source>
        <dbReference type="SAM" id="SignalP"/>
    </source>
</evidence>
<dbReference type="PROSITE" id="PS00194">
    <property type="entry name" value="THIOREDOXIN_1"/>
    <property type="match status" value="1"/>
</dbReference>
<keyword evidence="5" id="KW-0732">Signal</keyword>
<evidence type="ECO:0000256" key="1">
    <source>
        <dbReference type="ARBA" id="ARBA00004196"/>
    </source>
</evidence>
<dbReference type="InterPro" id="IPR017937">
    <property type="entry name" value="Thioredoxin_CS"/>
</dbReference>
<feature type="signal peptide" evidence="5">
    <location>
        <begin position="1"/>
        <end position="23"/>
    </location>
</feature>
<feature type="domain" description="Thioredoxin" evidence="6">
    <location>
        <begin position="261"/>
        <end position="401"/>
    </location>
</feature>
<dbReference type="Gene3D" id="3.40.30.10">
    <property type="entry name" value="Glutaredoxin"/>
    <property type="match status" value="1"/>
</dbReference>
<evidence type="ECO:0000256" key="2">
    <source>
        <dbReference type="ARBA" id="ARBA00022748"/>
    </source>
</evidence>
<dbReference type="InterPro" id="IPR036249">
    <property type="entry name" value="Thioredoxin-like_sf"/>
</dbReference>
<keyword evidence="2" id="KW-0201">Cytochrome c-type biogenesis</keyword>
<dbReference type="CDD" id="cd02966">
    <property type="entry name" value="TlpA_like_family"/>
    <property type="match status" value="1"/>
</dbReference>
<dbReference type="RefSeq" id="WP_386101776.1">
    <property type="nucleotide sequence ID" value="NZ_JBHUOZ010000003.1"/>
</dbReference>
<dbReference type="PANTHER" id="PTHR42852:SF6">
    <property type="entry name" value="THIOL:DISULFIDE INTERCHANGE PROTEIN DSBE"/>
    <property type="match status" value="1"/>
</dbReference>
<dbReference type="InterPro" id="IPR000866">
    <property type="entry name" value="AhpC/TSA"/>
</dbReference>
<keyword evidence="8" id="KW-1185">Reference proteome</keyword>
<dbReference type="Proteomes" id="UP001597511">
    <property type="component" value="Unassembled WGS sequence"/>
</dbReference>
<dbReference type="Pfam" id="PF14289">
    <property type="entry name" value="DUF4369"/>
    <property type="match status" value="1"/>
</dbReference>
<dbReference type="InterPro" id="IPR013766">
    <property type="entry name" value="Thioredoxin_domain"/>
</dbReference>
<keyword evidence="3" id="KW-1015">Disulfide bond</keyword>
<comment type="subcellular location">
    <subcellularLocation>
        <location evidence="1">Cell envelope</location>
    </subcellularLocation>
</comment>
<dbReference type="Pfam" id="PF00578">
    <property type="entry name" value="AhpC-TSA"/>
    <property type="match status" value="1"/>
</dbReference>
<evidence type="ECO:0000256" key="4">
    <source>
        <dbReference type="ARBA" id="ARBA00023284"/>
    </source>
</evidence>
<comment type="caution">
    <text evidence="7">The sequence shown here is derived from an EMBL/GenBank/DDBJ whole genome shotgun (WGS) entry which is preliminary data.</text>
</comment>
<organism evidence="7 8">
    <name type="scientific">Terrimonas rubra</name>
    <dbReference type="NCBI Taxonomy" id="1035890"/>
    <lineage>
        <taxon>Bacteria</taxon>
        <taxon>Pseudomonadati</taxon>
        <taxon>Bacteroidota</taxon>
        <taxon>Chitinophagia</taxon>
        <taxon>Chitinophagales</taxon>
        <taxon>Chitinophagaceae</taxon>
        <taxon>Terrimonas</taxon>
    </lineage>
</organism>
<dbReference type="InterPro" id="IPR025380">
    <property type="entry name" value="DUF4369"/>
</dbReference>
<evidence type="ECO:0000313" key="8">
    <source>
        <dbReference type="Proteomes" id="UP001597511"/>
    </source>
</evidence>
<evidence type="ECO:0000313" key="7">
    <source>
        <dbReference type="EMBL" id="MFD2921451.1"/>
    </source>
</evidence>
<sequence>MTKTAFRVLLSGVAIMSLQAAQAIDNDPGKGKKTKAPKENVTVAIDLSGLSYPAEKVFFTYYNSLTKVRYNDSIVVGNEKQVVFKTWLDEPVLGQLRVEPAEKKTPVKGQRIVPDNLSVFFEQGKINVLVKDSIKNAAVSGSKAHQEYLDIKSQVADYDPAFAVLYEQSSQHRKEKDEAGEKLVRKQIDSLNDVIREKVYKAYIKTKGKQSPVAIYALSQYSGYAIDADKVEPVYALLGPAVKNTPSGKIFKQRIATARQLAIGKPAIPFSQADTSGTPVSLASFKGKYVLIDFWASWCGPCRAENPNVVAAFQQYKNKDFTVLGISLDRPGQKDKWLKAIHDDQLDWTHVSDLQFWDNEVAKLYDIKAIPQNLLLDKEGKIIAKNIRGEELTATLAEILE</sequence>
<evidence type="ECO:0000256" key="3">
    <source>
        <dbReference type="ARBA" id="ARBA00023157"/>
    </source>
</evidence>
<accession>A0ABW6A9X5</accession>
<name>A0ABW6A9X5_9BACT</name>
<keyword evidence="4" id="KW-0676">Redox-active center</keyword>
<dbReference type="SUPFAM" id="SSF52833">
    <property type="entry name" value="Thioredoxin-like"/>
    <property type="match status" value="1"/>
</dbReference>
<reference evidence="8" key="1">
    <citation type="journal article" date="2019" name="Int. J. Syst. Evol. Microbiol.">
        <title>The Global Catalogue of Microorganisms (GCM) 10K type strain sequencing project: providing services to taxonomists for standard genome sequencing and annotation.</title>
        <authorList>
            <consortium name="The Broad Institute Genomics Platform"/>
            <consortium name="The Broad Institute Genome Sequencing Center for Infectious Disease"/>
            <person name="Wu L."/>
            <person name="Ma J."/>
        </authorList>
    </citation>
    <scope>NUCLEOTIDE SEQUENCE [LARGE SCALE GENOMIC DNA]</scope>
    <source>
        <strain evidence="8">KCTC 23299</strain>
    </source>
</reference>
<gene>
    <name evidence="7" type="ORF">ACFS6H_17115</name>
</gene>
<protein>
    <submittedName>
        <fullName evidence="7">Redoxin domain-containing protein</fullName>
    </submittedName>
</protein>
<feature type="chain" id="PRO_5045616120" evidence="5">
    <location>
        <begin position="24"/>
        <end position="401"/>
    </location>
</feature>
<dbReference type="InterPro" id="IPR050553">
    <property type="entry name" value="Thioredoxin_ResA/DsbE_sf"/>
</dbReference>